<dbReference type="OrthoDB" id="978966at2759"/>
<proteinExistence type="predicted"/>
<dbReference type="Pfam" id="PF07714">
    <property type="entry name" value="PK_Tyr_Ser-Thr"/>
    <property type="match status" value="1"/>
</dbReference>
<organism evidence="7 8">
    <name type="scientific">Gossypium gossypioides</name>
    <name type="common">Mexican cotton</name>
    <name type="synonym">Selera gossypioides</name>
    <dbReference type="NCBI Taxonomy" id="34282"/>
    <lineage>
        <taxon>Eukaryota</taxon>
        <taxon>Viridiplantae</taxon>
        <taxon>Streptophyta</taxon>
        <taxon>Embryophyta</taxon>
        <taxon>Tracheophyta</taxon>
        <taxon>Spermatophyta</taxon>
        <taxon>Magnoliopsida</taxon>
        <taxon>eudicotyledons</taxon>
        <taxon>Gunneridae</taxon>
        <taxon>Pentapetalae</taxon>
        <taxon>rosids</taxon>
        <taxon>malvids</taxon>
        <taxon>Malvales</taxon>
        <taxon>Malvaceae</taxon>
        <taxon>Malvoideae</taxon>
        <taxon>Gossypium</taxon>
    </lineage>
</organism>
<dbReference type="PROSITE" id="PS50011">
    <property type="entry name" value="PROTEIN_KINASE_DOM"/>
    <property type="match status" value="1"/>
</dbReference>
<evidence type="ECO:0000256" key="5">
    <source>
        <dbReference type="ARBA" id="ARBA00022840"/>
    </source>
</evidence>
<keyword evidence="2" id="KW-0808">Transferase</keyword>
<keyword evidence="5" id="KW-0067">ATP-binding</keyword>
<evidence type="ECO:0000313" key="7">
    <source>
        <dbReference type="EMBL" id="MBA0739372.1"/>
    </source>
</evidence>
<reference evidence="7 8" key="1">
    <citation type="journal article" date="2019" name="Genome Biol. Evol.">
        <title>Insights into the evolution of the New World diploid cottons (Gossypium, subgenus Houzingenia) based on genome sequencing.</title>
        <authorList>
            <person name="Grover C.E."/>
            <person name="Arick M.A. 2nd"/>
            <person name="Thrash A."/>
            <person name="Conover J.L."/>
            <person name="Sanders W.S."/>
            <person name="Peterson D.G."/>
            <person name="Frelichowski J.E."/>
            <person name="Scheffler J.A."/>
            <person name="Scheffler B.E."/>
            <person name="Wendel J.F."/>
        </authorList>
    </citation>
    <scope>NUCLEOTIDE SEQUENCE [LARGE SCALE GENOMIC DNA]</scope>
    <source>
        <strain evidence="7">5</strain>
        <tissue evidence="7">Leaf</tissue>
    </source>
</reference>
<sequence>MQRVRIAVDAVRGLEYLHEKVQPSIIHRNIRSSNVHLFEDFKAKITDFDLLN</sequence>
<dbReference type="Gene3D" id="1.10.510.10">
    <property type="entry name" value="Transferase(Phosphotransferase) domain 1"/>
    <property type="match status" value="1"/>
</dbReference>
<dbReference type="Proteomes" id="UP000593579">
    <property type="component" value="Unassembled WGS sequence"/>
</dbReference>
<dbReference type="SUPFAM" id="SSF56112">
    <property type="entry name" value="Protein kinase-like (PK-like)"/>
    <property type="match status" value="1"/>
</dbReference>
<dbReference type="GO" id="GO:0004672">
    <property type="term" value="F:protein kinase activity"/>
    <property type="evidence" value="ECO:0007669"/>
    <property type="project" value="InterPro"/>
</dbReference>
<evidence type="ECO:0000256" key="1">
    <source>
        <dbReference type="ARBA" id="ARBA00022553"/>
    </source>
</evidence>
<dbReference type="AlphaFoldDB" id="A0A7J9BT45"/>
<dbReference type="InterPro" id="IPR011009">
    <property type="entry name" value="Kinase-like_dom_sf"/>
</dbReference>
<dbReference type="PANTHER" id="PTHR47983:SF7">
    <property type="entry name" value="PROTEIN KINASE SUPERFAMILY PROTEIN"/>
    <property type="match status" value="1"/>
</dbReference>
<accession>A0A7J9BT45</accession>
<name>A0A7J9BT45_GOSGO</name>
<evidence type="ECO:0000313" key="8">
    <source>
        <dbReference type="Proteomes" id="UP000593579"/>
    </source>
</evidence>
<evidence type="ECO:0000256" key="4">
    <source>
        <dbReference type="ARBA" id="ARBA00022777"/>
    </source>
</evidence>
<dbReference type="InterPro" id="IPR001245">
    <property type="entry name" value="Ser-Thr/Tyr_kinase_cat_dom"/>
</dbReference>
<feature type="domain" description="Protein kinase" evidence="6">
    <location>
        <begin position="1"/>
        <end position="52"/>
    </location>
</feature>
<keyword evidence="4" id="KW-0418">Kinase</keyword>
<dbReference type="PANTHER" id="PTHR47983">
    <property type="entry name" value="PTO-INTERACTING PROTEIN 1-LIKE"/>
    <property type="match status" value="1"/>
</dbReference>
<evidence type="ECO:0000259" key="6">
    <source>
        <dbReference type="PROSITE" id="PS50011"/>
    </source>
</evidence>
<dbReference type="InterPro" id="IPR052101">
    <property type="entry name" value="Plant_StressResp_Kinase"/>
</dbReference>
<dbReference type="GO" id="GO:0005524">
    <property type="term" value="F:ATP binding"/>
    <property type="evidence" value="ECO:0007669"/>
    <property type="project" value="UniProtKB-KW"/>
</dbReference>
<keyword evidence="8" id="KW-1185">Reference proteome</keyword>
<keyword evidence="1" id="KW-0597">Phosphoprotein</keyword>
<gene>
    <name evidence="7" type="ORF">Gogos_012650</name>
</gene>
<dbReference type="InterPro" id="IPR000719">
    <property type="entry name" value="Prot_kinase_dom"/>
</dbReference>
<dbReference type="EMBL" id="JABEZY010000006">
    <property type="protein sequence ID" value="MBA0739372.1"/>
    <property type="molecule type" value="Genomic_DNA"/>
</dbReference>
<keyword evidence="3" id="KW-0547">Nucleotide-binding</keyword>
<evidence type="ECO:0000256" key="2">
    <source>
        <dbReference type="ARBA" id="ARBA00022679"/>
    </source>
</evidence>
<protein>
    <recommendedName>
        <fullName evidence="6">Protein kinase domain-containing protein</fullName>
    </recommendedName>
</protein>
<evidence type="ECO:0000256" key="3">
    <source>
        <dbReference type="ARBA" id="ARBA00022741"/>
    </source>
</evidence>
<comment type="caution">
    <text evidence="7">The sequence shown here is derived from an EMBL/GenBank/DDBJ whole genome shotgun (WGS) entry which is preliminary data.</text>
</comment>